<reference evidence="2 3" key="1">
    <citation type="journal article" date="2016" name="Front. Microbiol.">
        <title>Comprehensive Phylogenetic Analysis of Bovine Non-aureus Staphylococci Species Based on Whole-Genome Sequencing.</title>
        <authorList>
            <person name="Naushad S."/>
            <person name="Barkema H.W."/>
            <person name="Luby C."/>
            <person name="Condas L.A."/>
            <person name="Nobrega D.B."/>
            <person name="Carson D.A."/>
            <person name="De Buck J."/>
        </authorList>
    </citation>
    <scope>NUCLEOTIDE SEQUENCE [LARGE SCALE GENOMIC DNA]</scope>
    <source>
        <strain evidence="2 3">SNUC 993</strain>
    </source>
</reference>
<keyword evidence="3" id="KW-1185">Reference proteome</keyword>
<name>A0ABX5IGV6_9STAP</name>
<sequence length="135" mass="16015">MKLTIFHDGQFFVGLVEYRTKNKVTFSKYIFGPEPDDETVLRFIENKLLVLVNQSRVKVKKKATVKRINPKRLQRKVAKEQKEKVMTTQSQQALKLEQELKKKEAKKKSKQRIEKEKERKRAIKKQKAKAKHKGH</sequence>
<dbReference type="Pfam" id="PF11208">
    <property type="entry name" value="DUF2992"/>
    <property type="match status" value="1"/>
</dbReference>
<protein>
    <submittedName>
        <fullName evidence="2">DUF2992 domain-containing protein</fullName>
    </submittedName>
</protein>
<dbReference type="EMBL" id="PZDI01000006">
    <property type="protein sequence ID" value="PTH19237.1"/>
    <property type="molecule type" value="Genomic_DNA"/>
</dbReference>
<dbReference type="InterPro" id="IPR016787">
    <property type="entry name" value="UCP021328"/>
</dbReference>
<dbReference type="RefSeq" id="WP_107392330.1">
    <property type="nucleotide sequence ID" value="NZ_JAHCOE010000001.1"/>
</dbReference>
<dbReference type="Proteomes" id="UP000242694">
    <property type="component" value="Unassembled WGS sequence"/>
</dbReference>
<accession>A0ABX5IGV6</accession>
<proteinExistence type="predicted"/>
<feature type="region of interest" description="Disordered" evidence="1">
    <location>
        <begin position="71"/>
        <end position="135"/>
    </location>
</feature>
<organism evidence="2 3">
    <name type="scientific">Staphylococcus auricularis</name>
    <dbReference type="NCBI Taxonomy" id="29379"/>
    <lineage>
        <taxon>Bacteria</taxon>
        <taxon>Bacillati</taxon>
        <taxon>Bacillota</taxon>
        <taxon>Bacilli</taxon>
        <taxon>Bacillales</taxon>
        <taxon>Staphylococcaceae</taxon>
        <taxon>Staphylococcus</taxon>
    </lineage>
</organism>
<dbReference type="PIRSF" id="PIRSF021328">
    <property type="entry name" value="UCP021328"/>
    <property type="match status" value="1"/>
</dbReference>
<feature type="compositionally biased region" description="Basic residues" evidence="1">
    <location>
        <begin position="120"/>
        <end position="135"/>
    </location>
</feature>
<evidence type="ECO:0000256" key="1">
    <source>
        <dbReference type="SAM" id="MobiDB-lite"/>
    </source>
</evidence>
<evidence type="ECO:0000313" key="2">
    <source>
        <dbReference type="EMBL" id="PTH19237.1"/>
    </source>
</evidence>
<gene>
    <name evidence="2" type="ORF">BU607_02430</name>
</gene>
<comment type="caution">
    <text evidence="2">The sequence shown here is derived from an EMBL/GenBank/DDBJ whole genome shotgun (WGS) entry which is preliminary data.</text>
</comment>
<evidence type="ECO:0000313" key="3">
    <source>
        <dbReference type="Proteomes" id="UP000242694"/>
    </source>
</evidence>